<comment type="caution">
    <text evidence="1">The sequence shown here is derived from an EMBL/GenBank/DDBJ whole genome shotgun (WGS) entry which is preliminary data.</text>
</comment>
<protein>
    <submittedName>
        <fullName evidence="1">Uncharacterized protein</fullName>
    </submittedName>
</protein>
<accession>A0ABM9GQR4</accession>
<proteinExistence type="predicted"/>
<name>A0ABM9GQR4_STRGL</name>
<sequence>MCRSARLSPLFDAHHLLAGFFMPRPTHPNRHPVNSGRA</sequence>
<gene>
    <name evidence="1" type="ORF">SGL43_00024</name>
</gene>
<evidence type="ECO:0000313" key="1">
    <source>
        <dbReference type="EMBL" id="CAH9413031.1"/>
    </source>
</evidence>
<keyword evidence="2" id="KW-1185">Reference proteome</keyword>
<organism evidence="1 2">
    <name type="scientific">Streptomyces globisporus</name>
    <dbReference type="NCBI Taxonomy" id="1908"/>
    <lineage>
        <taxon>Bacteria</taxon>
        <taxon>Bacillati</taxon>
        <taxon>Actinomycetota</taxon>
        <taxon>Actinomycetes</taxon>
        <taxon>Kitasatosporales</taxon>
        <taxon>Streptomycetaceae</taxon>
        <taxon>Streptomyces</taxon>
    </lineage>
</organism>
<dbReference type="EMBL" id="CAKXYP010000001">
    <property type="protein sequence ID" value="CAH9413031.1"/>
    <property type="molecule type" value="Genomic_DNA"/>
</dbReference>
<dbReference type="Proteomes" id="UP001154015">
    <property type="component" value="Unassembled WGS sequence"/>
</dbReference>
<evidence type="ECO:0000313" key="2">
    <source>
        <dbReference type="Proteomes" id="UP001154015"/>
    </source>
</evidence>
<reference evidence="1" key="1">
    <citation type="submission" date="2022-03" db="EMBL/GenBank/DDBJ databases">
        <authorList>
            <person name="Leyn A S."/>
        </authorList>
    </citation>
    <scope>NUCLEOTIDE SEQUENCE</scope>
    <source>
        <strain evidence="1">Streptomyces globisporus 4-3</strain>
    </source>
</reference>